<reference evidence="1" key="1">
    <citation type="submission" date="2018-11" db="EMBL/GenBank/DDBJ databases">
        <authorList>
            <consortium name="Genoscope - CEA"/>
            <person name="William W."/>
        </authorList>
    </citation>
    <scope>NUCLEOTIDE SEQUENCE</scope>
</reference>
<accession>A0A3P6C5E8</accession>
<sequence length="40" mass="4938">MLRKLNCQRHLERKTRNGLRKKKLLRETFVMELSKIIEVK</sequence>
<organism evidence="1">
    <name type="scientific">Brassica campestris</name>
    <name type="common">Field mustard</name>
    <dbReference type="NCBI Taxonomy" id="3711"/>
    <lineage>
        <taxon>Eukaryota</taxon>
        <taxon>Viridiplantae</taxon>
        <taxon>Streptophyta</taxon>
        <taxon>Embryophyta</taxon>
        <taxon>Tracheophyta</taxon>
        <taxon>Spermatophyta</taxon>
        <taxon>Magnoliopsida</taxon>
        <taxon>eudicotyledons</taxon>
        <taxon>Gunneridae</taxon>
        <taxon>Pentapetalae</taxon>
        <taxon>rosids</taxon>
        <taxon>malvids</taxon>
        <taxon>Brassicales</taxon>
        <taxon>Brassicaceae</taxon>
        <taxon>Brassiceae</taxon>
        <taxon>Brassica</taxon>
    </lineage>
</organism>
<dbReference type="AlphaFoldDB" id="A0A3P6C5E8"/>
<proteinExistence type="predicted"/>
<dbReference type="EMBL" id="LR031576">
    <property type="protein sequence ID" value="VDD13787.1"/>
    <property type="molecule type" value="Genomic_DNA"/>
</dbReference>
<name>A0A3P6C5E8_BRACM</name>
<protein>
    <submittedName>
        <fullName evidence="1">Uncharacterized protein</fullName>
    </submittedName>
</protein>
<gene>
    <name evidence="1" type="ORF">BRAA04T17634Z</name>
</gene>
<evidence type="ECO:0000313" key="1">
    <source>
        <dbReference type="EMBL" id="VDD13787.1"/>
    </source>
</evidence>